<comment type="caution">
    <text evidence="2">The sequence shown here is derived from an EMBL/GenBank/DDBJ whole genome shotgun (WGS) entry which is preliminary data.</text>
</comment>
<evidence type="ECO:0000256" key="1">
    <source>
        <dbReference type="SAM" id="MobiDB-lite"/>
    </source>
</evidence>
<dbReference type="Proteomes" id="UP001237642">
    <property type="component" value="Unassembled WGS sequence"/>
</dbReference>
<gene>
    <name evidence="2" type="ORF">POM88_009245</name>
</gene>
<evidence type="ECO:0000313" key="2">
    <source>
        <dbReference type="EMBL" id="KAK1399382.1"/>
    </source>
</evidence>
<organism evidence="2 3">
    <name type="scientific">Heracleum sosnowskyi</name>
    <dbReference type="NCBI Taxonomy" id="360622"/>
    <lineage>
        <taxon>Eukaryota</taxon>
        <taxon>Viridiplantae</taxon>
        <taxon>Streptophyta</taxon>
        <taxon>Embryophyta</taxon>
        <taxon>Tracheophyta</taxon>
        <taxon>Spermatophyta</taxon>
        <taxon>Magnoliopsida</taxon>
        <taxon>eudicotyledons</taxon>
        <taxon>Gunneridae</taxon>
        <taxon>Pentapetalae</taxon>
        <taxon>asterids</taxon>
        <taxon>campanulids</taxon>
        <taxon>Apiales</taxon>
        <taxon>Apiaceae</taxon>
        <taxon>Apioideae</taxon>
        <taxon>apioid superclade</taxon>
        <taxon>Tordylieae</taxon>
        <taxon>Tordyliinae</taxon>
        <taxon>Heracleum</taxon>
    </lineage>
</organism>
<keyword evidence="3" id="KW-1185">Reference proteome</keyword>
<reference evidence="2" key="2">
    <citation type="submission" date="2023-05" db="EMBL/GenBank/DDBJ databases">
        <authorList>
            <person name="Schelkunov M.I."/>
        </authorList>
    </citation>
    <scope>NUCLEOTIDE SEQUENCE</scope>
    <source>
        <strain evidence="2">Hsosn_3</strain>
        <tissue evidence="2">Leaf</tissue>
    </source>
</reference>
<proteinExistence type="predicted"/>
<accession>A0AAD8J807</accession>
<reference evidence="2" key="1">
    <citation type="submission" date="2023-02" db="EMBL/GenBank/DDBJ databases">
        <title>Genome of toxic invasive species Heracleum sosnowskyi carries increased number of genes despite the absence of recent whole-genome duplications.</title>
        <authorList>
            <person name="Schelkunov M."/>
            <person name="Shtratnikova V."/>
            <person name="Makarenko M."/>
            <person name="Klepikova A."/>
            <person name="Omelchenko D."/>
            <person name="Novikova G."/>
            <person name="Obukhova E."/>
            <person name="Bogdanov V."/>
            <person name="Penin A."/>
            <person name="Logacheva M."/>
        </authorList>
    </citation>
    <scope>NUCLEOTIDE SEQUENCE</scope>
    <source>
        <strain evidence="2">Hsosn_3</strain>
        <tissue evidence="2">Leaf</tissue>
    </source>
</reference>
<sequence length="118" mass="12492">MGGCASRPKDLDVEAEVPAQDPAKTVPEPVSETVPLESTGGEEKKEEPLVDVSAPADEAPKAEEATAEPEATSEVTTEEKPEEPKEEAAVEEPAKEPEAEEVPLKSEEKTEDVSTPVV</sequence>
<dbReference type="EMBL" id="JAUIZM010000002">
    <property type="protein sequence ID" value="KAK1399382.1"/>
    <property type="molecule type" value="Genomic_DNA"/>
</dbReference>
<feature type="region of interest" description="Disordered" evidence="1">
    <location>
        <begin position="1"/>
        <end position="118"/>
    </location>
</feature>
<dbReference type="AlphaFoldDB" id="A0AAD8J807"/>
<feature type="compositionally biased region" description="Basic and acidic residues" evidence="1">
    <location>
        <begin position="77"/>
        <end position="112"/>
    </location>
</feature>
<evidence type="ECO:0000313" key="3">
    <source>
        <dbReference type="Proteomes" id="UP001237642"/>
    </source>
</evidence>
<name>A0AAD8J807_9APIA</name>
<protein>
    <submittedName>
        <fullName evidence="2">Phosphatidylinositol transfer protein sfh5-like</fullName>
    </submittedName>
</protein>